<feature type="region of interest" description="Disordered" evidence="1">
    <location>
        <begin position="74"/>
        <end position="117"/>
    </location>
</feature>
<dbReference type="Pfam" id="PF24868">
    <property type="entry name" value="YABBY_N"/>
    <property type="match status" value="1"/>
</dbReference>
<dbReference type="InterPro" id="IPR056776">
    <property type="entry name" value="YABBY_N"/>
</dbReference>
<sequence length="117" mass="12438">MEAMEAMEAYDGGGGKGGGRGGGEDEYGGWVRWRQQVSVPSTNMLTIVTVRCGLCAYLLSVNMGALLQSVPLQDLQKQQSSSLEDASKESGSSSTCNKFGSFESADHEPPTMPPICR</sequence>
<reference evidence="3 4" key="1">
    <citation type="journal article" date="2018" name="Proc. Natl. Acad. Sci. U.S.A.">
        <title>Draft genome sequence of Camellia sinensis var. sinensis provides insights into the evolution of the tea genome and tea quality.</title>
        <authorList>
            <person name="Wei C."/>
            <person name="Yang H."/>
            <person name="Wang S."/>
            <person name="Zhao J."/>
            <person name="Liu C."/>
            <person name="Gao L."/>
            <person name="Xia E."/>
            <person name="Lu Y."/>
            <person name="Tai Y."/>
            <person name="She G."/>
            <person name="Sun J."/>
            <person name="Cao H."/>
            <person name="Tong W."/>
            <person name="Gao Q."/>
            <person name="Li Y."/>
            <person name="Deng W."/>
            <person name="Jiang X."/>
            <person name="Wang W."/>
            <person name="Chen Q."/>
            <person name="Zhang S."/>
            <person name="Li H."/>
            <person name="Wu J."/>
            <person name="Wang P."/>
            <person name="Li P."/>
            <person name="Shi C."/>
            <person name="Zheng F."/>
            <person name="Jian J."/>
            <person name="Huang B."/>
            <person name="Shan D."/>
            <person name="Shi M."/>
            <person name="Fang C."/>
            <person name="Yue Y."/>
            <person name="Li F."/>
            <person name="Li D."/>
            <person name="Wei S."/>
            <person name="Han B."/>
            <person name="Jiang C."/>
            <person name="Yin Y."/>
            <person name="Xia T."/>
            <person name="Zhang Z."/>
            <person name="Bennetzen J.L."/>
            <person name="Zhao S."/>
            <person name="Wan X."/>
        </authorList>
    </citation>
    <scope>NUCLEOTIDE SEQUENCE [LARGE SCALE GENOMIC DNA]</scope>
    <source>
        <strain evidence="4">cv. Shuchazao</strain>
        <tissue evidence="3">Leaf</tissue>
    </source>
</reference>
<keyword evidence="4" id="KW-1185">Reference proteome</keyword>
<gene>
    <name evidence="3" type="ORF">TEA_025697</name>
</gene>
<organism evidence="3 4">
    <name type="scientific">Camellia sinensis var. sinensis</name>
    <name type="common">China tea</name>
    <dbReference type="NCBI Taxonomy" id="542762"/>
    <lineage>
        <taxon>Eukaryota</taxon>
        <taxon>Viridiplantae</taxon>
        <taxon>Streptophyta</taxon>
        <taxon>Embryophyta</taxon>
        <taxon>Tracheophyta</taxon>
        <taxon>Spermatophyta</taxon>
        <taxon>Magnoliopsida</taxon>
        <taxon>eudicotyledons</taxon>
        <taxon>Gunneridae</taxon>
        <taxon>Pentapetalae</taxon>
        <taxon>asterids</taxon>
        <taxon>Ericales</taxon>
        <taxon>Theaceae</taxon>
        <taxon>Camellia</taxon>
    </lineage>
</organism>
<feature type="domain" description="YABBY N-terminal" evidence="2">
    <location>
        <begin position="37"/>
        <end position="76"/>
    </location>
</feature>
<dbReference type="PANTHER" id="PTHR31675:SF30">
    <property type="entry name" value="AXIAL REGULATOR YABBY 2-RELATED"/>
    <property type="match status" value="1"/>
</dbReference>
<evidence type="ECO:0000259" key="2">
    <source>
        <dbReference type="Pfam" id="PF24868"/>
    </source>
</evidence>
<dbReference type="GO" id="GO:0010158">
    <property type="term" value="P:abaxial cell fate specification"/>
    <property type="evidence" value="ECO:0007669"/>
    <property type="project" value="TreeGrafter"/>
</dbReference>
<proteinExistence type="predicted"/>
<evidence type="ECO:0000313" key="4">
    <source>
        <dbReference type="Proteomes" id="UP000306102"/>
    </source>
</evidence>
<feature type="compositionally biased region" description="Gly residues" evidence="1">
    <location>
        <begin position="11"/>
        <end position="21"/>
    </location>
</feature>
<feature type="region of interest" description="Disordered" evidence="1">
    <location>
        <begin position="1"/>
        <end position="27"/>
    </location>
</feature>
<evidence type="ECO:0000313" key="3">
    <source>
        <dbReference type="EMBL" id="THG04360.1"/>
    </source>
</evidence>
<dbReference type="AlphaFoldDB" id="A0A4S4DMX0"/>
<dbReference type="Proteomes" id="UP000306102">
    <property type="component" value="Unassembled WGS sequence"/>
</dbReference>
<protein>
    <recommendedName>
        <fullName evidence="2">YABBY N-terminal domain-containing protein</fullName>
    </recommendedName>
</protein>
<feature type="compositionally biased region" description="Polar residues" evidence="1">
    <location>
        <begin position="89"/>
        <end position="98"/>
    </location>
</feature>
<evidence type="ECO:0000256" key="1">
    <source>
        <dbReference type="SAM" id="MobiDB-lite"/>
    </source>
</evidence>
<dbReference type="InterPro" id="IPR006780">
    <property type="entry name" value="YABBY"/>
</dbReference>
<dbReference type="EMBL" id="SDRB02010783">
    <property type="protein sequence ID" value="THG04360.1"/>
    <property type="molecule type" value="Genomic_DNA"/>
</dbReference>
<dbReference type="STRING" id="542762.A0A4S4DMX0"/>
<comment type="caution">
    <text evidence="3">The sequence shown here is derived from an EMBL/GenBank/DDBJ whole genome shotgun (WGS) entry which is preliminary data.</text>
</comment>
<dbReference type="PANTHER" id="PTHR31675">
    <property type="entry name" value="PROTEIN YABBY 6-RELATED"/>
    <property type="match status" value="1"/>
</dbReference>
<accession>A0A4S4DMX0</accession>
<feature type="compositionally biased region" description="Low complexity" evidence="1">
    <location>
        <begin position="74"/>
        <end position="83"/>
    </location>
</feature>
<dbReference type="GO" id="GO:0005634">
    <property type="term" value="C:nucleus"/>
    <property type="evidence" value="ECO:0007669"/>
    <property type="project" value="TreeGrafter"/>
</dbReference>
<name>A0A4S4DMX0_CAMSN</name>